<evidence type="ECO:0000313" key="2">
    <source>
        <dbReference type="EMBL" id="EJF54730.1"/>
    </source>
</evidence>
<proteinExistence type="predicted"/>
<dbReference type="PANTHER" id="PTHR32305:SF15">
    <property type="entry name" value="PROTEIN RHSA-RELATED"/>
    <property type="match status" value="1"/>
</dbReference>
<dbReference type="AlphaFoldDB" id="J1I7F2"/>
<evidence type="ECO:0008006" key="4">
    <source>
        <dbReference type="Google" id="ProtNLM"/>
    </source>
</evidence>
<name>J1I7F2_9BACT</name>
<dbReference type="Proteomes" id="UP000005113">
    <property type="component" value="Unassembled WGS sequence"/>
</dbReference>
<sequence>MAVRPDQGAESAEGPSEERAAKQPGRQRRQAPKTYAAAYQYDQLHRIVSSEGYSYGGTDWTKRCAIGDCEAQSSYSYDANGNILSLSRYAAGQQIDDLSYHYTYDVDPAQLPEVSSQAIGQLYNNQLQYVTDGVGASTVGDLTSQPGQDGAVALYSQNYVYDEIGNLVRDSSEQIEEIVWNVQGKVQEVRFEAGKAGPDALKYEYDPMGNRLAKKKLYVDGPVDIRSEGQYYVRDPQGNVLAVYQFNEADIAVVGDRDSLYLEELHLYGSARLGILKKTLALRYRDESGAVGLPAGSLLKTALAQSSYQQLELGRRRYELSNHLGNVLATVSDKSLGQDSSQTGQADYYLAQVSSASLYYPFGWEMPGRKFVSGEVYRFGFNGQEEDPDIAEGHTTALYWQYNSRTTRRWNLDPRFNVSFSPYVAFECNPITKVDIKGDTAIVTITNSVIGKTQMQVIRSEGENIVTVDVYKMTVTDTEDPSYKGTFGVTRDAFAKTGETSSGNVIAETVNFEPRGENQYILEQDYQSGYPPAPFPNNFISMDAPAYRIKTLEGESTLPAMDNPASASINPPLRRNANEASGVLIHVGGVYSRRGRLPLQRFNNVAGSAGCFGICNTSNPNEPSNNQMTLFNAVLQQRKGDAPILLNVEQRSFRASTIEINPENNEVVREEMESTDDVTK</sequence>
<dbReference type="Gene3D" id="2.180.10.10">
    <property type="entry name" value="RHS repeat-associated core"/>
    <property type="match status" value="1"/>
</dbReference>
<evidence type="ECO:0000313" key="3">
    <source>
        <dbReference type="Proteomes" id="UP000005113"/>
    </source>
</evidence>
<dbReference type="PANTHER" id="PTHR32305">
    <property type="match status" value="1"/>
</dbReference>
<accession>J1I7F2</accession>
<gene>
    <name evidence="2" type="ORF">SapgrDRAFT_3082</name>
</gene>
<dbReference type="EMBL" id="JH719942">
    <property type="protein sequence ID" value="EJF54730.1"/>
    <property type="molecule type" value="Genomic_DNA"/>
</dbReference>
<organism evidence="2 3">
    <name type="scientific">Saprospira grandis DSM 2844</name>
    <dbReference type="NCBI Taxonomy" id="694433"/>
    <lineage>
        <taxon>Bacteria</taxon>
        <taxon>Pseudomonadati</taxon>
        <taxon>Bacteroidota</taxon>
        <taxon>Saprospiria</taxon>
        <taxon>Saprospirales</taxon>
        <taxon>Saprospiraceae</taxon>
        <taxon>Saprospira</taxon>
    </lineage>
</organism>
<reference evidence="3" key="1">
    <citation type="journal article" date="2012" name="Stand. Genomic Sci.">
        <title>Permanent draft genome sequence of the gliding predator Saprospira grandis strain Sa g1 (= HR1).</title>
        <authorList>
            <person name="Mavromatis K."/>
            <person name="Chertkov O."/>
            <person name="Lapidus A."/>
            <person name="Nolan M."/>
            <person name="Lucas S."/>
            <person name="Tice H."/>
            <person name="Del Rio T.G."/>
            <person name="Cheng J.F."/>
            <person name="Han C."/>
            <person name="Tapia R."/>
            <person name="Bruce D."/>
            <person name="Goodwin L.A."/>
            <person name="Pitluck S."/>
            <person name="Huntemann M."/>
            <person name="Liolios K."/>
            <person name="Pagani I."/>
            <person name="Ivanova N."/>
            <person name="Mikhailova N."/>
            <person name="Pati A."/>
            <person name="Chen A."/>
            <person name="Palaniappan K."/>
            <person name="Land M."/>
            <person name="Brambilla E.M."/>
            <person name="Rohde M."/>
            <person name="Spring S."/>
            <person name="Goker M."/>
            <person name="Detter J.C."/>
            <person name="Bristow J."/>
            <person name="Eisen J.A."/>
            <person name="Markowitz V."/>
            <person name="Hugenholtz P."/>
            <person name="Kyrpides N.C."/>
            <person name="Klenk H.P."/>
            <person name="Woyke T."/>
        </authorList>
    </citation>
    <scope>NUCLEOTIDE SEQUENCE [LARGE SCALE GENOMIC DNA]</scope>
    <source>
        <strain evidence="3">DSM 2844</strain>
    </source>
</reference>
<dbReference type="HOGENOM" id="CLU_404338_0_0_10"/>
<feature type="region of interest" description="Disordered" evidence="1">
    <location>
        <begin position="1"/>
        <end position="33"/>
    </location>
</feature>
<dbReference type="InterPro" id="IPR050708">
    <property type="entry name" value="T6SS_VgrG/RHS"/>
</dbReference>
<protein>
    <recommendedName>
        <fullName evidence="4">RHS repeat-associated core domain protein</fullName>
    </recommendedName>
</protein>
<evidence type="ECO:0000256" key="1">
    <source>
        <dbReference type="SAM" id="MobiDB-lite"/>
    </source>
</evidence>